<keyword evidence="11" id="KW-1185">Reference proteome</keyword>
<dbReference type="Gene3D" id="1.10.510.10">
    <property type="entry name" value="Transferase(Phosphotransferase) domain 1"/>
    <property type="match status" value="1"/>
</dbReference>
<evidence type="ECO:0000313" key="10">
    <source>
        <dbReference type="EMBL" id="AWB91028.1"/>
    </source>
</evidence>
<feature type="region of interest" description="Disordered" evidence="9">
    <location>
        <begin position="421"/>
        <end position="457"/>
    </location>
</feature>
<dbReference type="EMBL" id="CP026952">
    <property type="protein sequence ID" value="AWB91028.1"/>
    <property type="molecule type" value="Genomic_DNA"/>
</dbReference>
<dbReference type="PROSITE" id="PS50011">
    <property type="entry name" value="PROTEIN_KINASE_DOM"/>
    <property type="match status" value="1"/>
</dbReference>
<dbReference type="PROSITE" id="PS00108">
    <property type="entry name" value="PROTEIN_KINASE_ST"/>
    <property type="match status" value="1"/>
</dbReference>
<dbReference type="Pfam" id="PF03793">
    <property type="entry name" value="PASTA"/>
    <property type="match status" value="1"/>
</dbReference>
<dbReference type="InterPro" id="IPR000719">
    <property type="entry name" value="Prot_kinase_dom"/>
</dbReference>
<evidence type="ECO:0000256" key="8">
    <source>
        <dbReference type="ARBA" id="ARBA00048679"/>
    </source>
</evidence>
<dbReference type="RefSeq" id="WP_108576674.1">
    <property type="nucleotide sequence ID" value="NZ_CP026952.1"/>
</dbReference>
<dbReference type="PANTHER" id="PTHR43289">
    <property type="entry name" value="MITOGEN-ACTIVATED PROTEIN KINASE KINASE KINASE 20-RELATED"/>
    <property type="match status" value="1"/>
</dbReference>
<dbReference type="InterPro" id="IPR005543">
    <property type="entry name" value="PASTA_dom"/>
</dbReference>
<evidence type="ECO:0000256" key="2">
    <source>
        <dbReference type="ARBA" id="ARBA00022527"/>
    </source>
</evidence>
<dbReference type="InterPro" id="IPR011009">
    <property type="entry name" value="Kinase-like_dom_sf"/>
</dbReference>
<keyword evidence="4" id="KW-0547">Nucleotide-binding</keyword>
<protein>
    <recommendedName>
        <fullName evidence="1">non-specific serine/threonine protein kinase</fullName>
        <ecNumber evidence="1">2.7.11.1</ecNumber>
    </recommendedName>
</protein>
<dbReference type="PANTHER" id="PTHR43289:SF34">
    <property type="entry name" value="SERINE_THREONINE-PROTEIN KINASE YBDM-RELATED"/>
    <property type="match status" value="1"/>
</dbReference>
<evidence type="ECO:0000256" key="9">
    <source>
        <dbReference type="SAM" id="MobiDB-lite"/>
    </source>
</evidence>
<gene>
    <name evidence="10" type="ORF">C3E78_01660</name>
</gene>
<keyword evidence="6" id="KW-0067">ATP-binding</keyword>
<evidence type="ECO:0000256" key="7">
    <source>
        <dbReference type="ARBA" id="ARBA00047899"/>
    </source>
</evidence>
<dbReference type="GO" id="GO:0005524">
    <property type="term" value="F:ATP binding"/>
    <property type="evidence" value="ECO:0007669"/>
    <property type="project" value="UniProtKB-UniRule"/>
</dbReference>
<name>A0A2S0WI75_9ACTN</name>
<dbReference type="SMART" id="SM00220">
    <property type="entry name" value="S_TKc"/>
    <property type="match status" value="1"/>
</dbReference>
<feature type="compositionally biased region" description="Basic residues" evidence="9">
    <location>
        <begin position="443"/>
        <end position="457"/>
    </location>
</feature>
<organism evidence="10 11">
    <name type="scientific">Aeromicrobium chenweiae</name>
    <dbReference type="NCBI Taxonomy" id="2079793"/>
    <lineage>
        <taxon>Bacteria</taxon>
        <taxon>Bacillati</taxon>
        <taxon>Actinomycetota</taxon>
        <taxon>Actinomycetes</taxon>
        <taxon>Propionibacteriales</taxon>
        <taxon>Nocardioidaceae</taxon>
        <taxon>Aeromicrobium</taxon>
    </lineage>
</organism>
<dbReference type="Pfam" id="PF00069">
    <property type="entry name" value="Pkinase"/>
    <property type="match status" value="1"/>
</dbReference>
<proteinExistence type="predicted"/>
<evidence type="ECO:0000256" key="5">
    <source>
        <dbReference type="ARBA" id="ARBA00022777"/>
    </source>
</evidence>
<dbReference type="CDD" id="cd06577">
    <property type="entry name" value="PASTA_pknB"/>
    <property type="match status" value="2"/>
</dbReference>
<accession>A0A2S0WI75</accession>
<evidence type="ECO:0000256" key="6">
    <source>
        <dbReference type="ARBA" id="ARBA00022840"/>
    </source>
</evidence>
<dbReference type="FunFam" id="1.10.510.10:FF:000021">
    <property type="entry name" value="Serine/threonine protein kinase"/>
    <property type="match status" value="1"/>
</dbReference>
<dbReference type="AlphaFoldDB" id="A0A2S0WI75"/>
<dbReference type="SUPFAM" id="SSF56112">
    <property type="entry name" value="Protein kinase-like (PK-like)"/>
    <property type="match status" value="1"/>
</dbReference>
<dbReference type="GO" id="GO:0004674">
    <property type="term" value="F:protein serine/threonine kinase activity"/>
    <property type="evidence" value="ECO:0007669"/>
    <property type="project" value="UniProtKB-KW"/>
</dbReference>
<evidence type="ECO:0000256" key="4">
    <source>
        <dbReference type="ARBA" id="ARBA00022741"/>
    </source>
</evidence>
<dbReference type="PROSITE" id="PS00107">
    <property type="entry name" value="PROTEIN_KINASE_ATP"/>
    <property type="match status" value="1"/>
</dbReference>
<dbReference type="PROSITE" id="PS51178">
    <property type="entry name" value="PASTA"/>
    <property type="match status" value="1"/>
</dbReference>
<sequence>MNEILNERYELGDVIGSGGMGAVYRATDLRLGRVVAIKILRGGVLADEVARSRMRSEASLAASINHPGVAQVFDFEEDRSANGGLSFIVMELIEGQSLSQILREQGVLPAEQVLSVIKEVAEGLDAAHRVGVVHRDLKPSNVMLTASGRAVLVDFGIAQTLASDPVTDTGVMVGTVEYMSPEQARGRPATSQSDLYALGVVAYRCLTGTSPFRRDSQIATALAHLHDDLPTPPSTVPVEVDQLIRSLTTKEPASRPPDAAAVALEAGRIRSVVLSQAFLGFRSLWPPDPAVPNVVGMEESQAKAEIREAGMDVSMHRVDVPGEVAGHVVDQKPEGGRPGWEADPVTLSVVSGKVRVSPETVIGTTYAEASAALHELGFEVRRNNVVQTDNIGVVVAIDKSGRIPIGSTITLSVALPPHVTLTSSEEPTAPGSPKSHKGDARPWKKGRDRSKGKKAKE</sequence>
<dbReference type="Proteomes" id="UP000244384">
    <property type="component" value="Chromosome"/>
</dbReference>
<reference evidence="11" key="1">
    <citation type="submission" date="2018-01" db="EMBL/GenBank/DDBJ databases">
        <authorList>
            <person name="Li J."/>
        </authorList>
    </citation>
    <scope>NUCLEOTIDE SEQUENCE [LARGE SCALE GENOMIC DNA]</scope>
    <source>
        <strain evidence="11">592</strain>
    </source>
</reference>
<dbReference type="Gene3D" id="3.30.10.20">
    <property type="match status" value="2"/>
</dbReference>
<evidence type="ECO:0000256" key="1">
    <source>
        <dbReference type="ARBA" id="ARBA00012513"/>
    </source>
</evidence>
<dbReference type="InterPro" id="IPR008271">
    <property type="entry name" value="Ser/Thr_kinase_AS"/>
</dbReference>
<keyword evidence="3" id="KW-0808">Transferase</keyword>
<comment type="catalytic activity">
    <reaction evidence="7">
        <text>L-threonyl-[protein] + ATP = O-phospho-L-threonyl-[protein] + ADP + H(+)</text>
        <dbReference type="Rhea" id="RHEA:46608"/>
        <dbReference type="Rhea" id="RHEA-COMP:11060"/>
        <dbReference type="Rhea" id="RHEA-COMP:11605"/>
        <dbReference type="ChEBI" id="CHEBI:15378"/>
        <dbReference type="ChEBI" id="CHEBI:30013"/>
        <dbReference type="ChEBI" id="CHEBI:30616"/>
        <dbReference type="ChEBI" id="CHEBI:61977"/>
        <dbReference type="ChEBI" id="CHEBI:456216"/>
        <dbReference type="EC" id="2.7.11.1"/>
    </reaction>
</comment>
<keyword evidence="2 10" id="KW-0723">Serine/threonine-protein kinase</keyword>
<dbReference type="InterPro" id="IPR017441">
    <property type="entry name" value="Protein_kinase_ATP_BS"/>
</dbReference>
<dbReference type="EC" id="2.7.11.1" evidence="1"/>
<dbReference type="OrthoDB" id="9769043at2"/>
<evidence type="ECO:0000256" key="3">
    <source>
        <dbReference type="ARBA" id="ARBA00022679"/>
    </source>
</evidence>
<dbReference type="KEGG" id="aez:C3E78_01660"/>
<evidence type="ECO:0000313" key="11">
    <source>
        <dbReference type="Proteomes" id="UP000244384"/>
    </source>
</evidence>
<dbReference type="CDD" id="cd14014">
    <property type="entry name" value="STKc_PknB_like"/>
    <property type="match status" value="1"/>
</dbReference>
<accession>A0A5F2EQN2</accession>
<dbReference type="Gene3D" id="3.30.200.20">
    <property type="entry name" value="Phosphorylase Kinase, domain 1"/>
    <property type="match status" value="1"/>
</dbReference>
<comment type="catalytic activity">
    <reaction evidence="8">
        <text>L-seryl-[protein] + ATP = O-phospho-L-seryl-[protein] + ADP + H(+)</text>
        <dbReference type="Rhea" id="RHEA:17989"/>
        <dbReference type="Rhea" id="RHEA-COMP:9863"/>
        <dbReference type="Rhea" id="RHEA-COMP:11604"/>
        <dbReference type="ChEBI" id="CHEBI:15378"/>
        <dbReference type="ChEBI" id="CHEBI:29999"/>
        <dbReference type="ChEBI" id="CHEBI:30616"/>
        <dbReference type="ChEBI" id="CHEBI:83421"/>
        <dbReference type="ChEBI" id="CHEBI:456216"/>
        <dbReference type="EC" id="2.7.11.1"/>
    </reaction>
</comment>
<keyword evidence="5 10" id="KW-0418">Kinase</keyword>